<dbReference type="SMART" id="SM00052">
    <property type="entry name" value="EAL"/>
    <property type="match status" value="1"/>
</dbReference>
<protein>
    <submittedName>
        <fullName evidence="4">DUF1631 family protein</fullName>
    </submittedName>
</protein>
<dbReference type="PROSITE" id="PS50883">
    <property type="entry name" value="EAL"/>
    <property type="match status" value="1"/>
</dbReference>
<feature type="compositionally biased region" description="Low complexity" evidence="1">
    <location>
        <begin position="414"/>
        <end position="423"/>
    </location>
</feature>
<dbReference type="InterPro" id="IPR035919">
    <property type="entry name" value="EAL_sf"/>
</dbReference>
<feature type="region of interest" description="Disordered" evidence="1">
    <location>
        <begin position="409"/>
        <end position="428"/>
    </location>
</feature>
<dbReference type="SUPFAM" id="SSF141868">
    <property type="entry name" value="EAL domain-like"/>
    <property type="match status" value="1"/>
</dbReference>
<dbReference type="InterPro" id="IPR043128">
    <property type="entry name" value="Rev_trsase/Diguanyl_cyclase"/>
</dbReference>
<dbReference type="SUPFAM" id="SSF55073">
    <property type="entry name" value="Nucleotide cyclase"/>
    <property type="match status" value="1"/>
</dbReference>
<dbReference type="PANTHER" id="PTHR33121">
    <property type="entry name" value="CYCLIC DI-GMP PHOSPHODIESTERASE PDEF"/>
    <property type="match status" value="1"/>
</dbReference>
<dbReference type="Gene3D" id="2.40.10.220">
    <property type="entry name" value="predicted glycosyltransferase like domains"/>
    <property type="match status" value="1"/>
</dbReference>
<dbReference type="Proteomes" id="UP000483432">
    <property type="component" value="Unassembled WGS sequence"/>
</dbReference>
<evidence type="ECO:0000313" key="5">
    <source>
        <dbReference type="Proteomes" id="UP000483432"/>
    </source>
</evidence>
<dbReference type="InterPro" id="IPR029787">
    <property type="entry name" value="Nucleotide_cyclase"/>
</dbReference>
<organism evidence="4 5">
    <name type="scientific">Sulfuriferula multivorans</name>
    <dbReference type="NCBI Taxonomy" id="1559896"/>
    <lineage>
        <taxon>Bacteria</taxon>
        <taxon>Pseudomonadati</taxon>
        <taxon>Pseudomonadota</taxon>
        <taxon>Betaproteobacteria</taxon>
        <taxon>Nitrosomonadales</taxon>
        <taxon>Sulfuricellaceae</taxon>
        <taxon>Sulfuriferula</taxon>
    </lineage>
</organism>
<sequence>MALPSPNTGSKEKRRYTRQATLRVARVRLDDGEAIAAEIRDYCQTGLYIAFLGEGTPDAAIPAMVGTLVQVEFGGKNGSRFRFKGRVARVSPNGIGVLVHVMPEGALQALQVDVPNPKPVTSKVQPVLSQEPGQLQPLKLECIHIFRSFLDTAIQDFFQLAQEQLYKEGQEQLGFLDRSSFEYGAQELTQHRSSIEKTFFNAIHDHIQNNDLVSESASVTTSKLAGNDLSLVNEDEFEDWLSLSAVIRQVERGIAIELEEFEQRYSRLVGVPIVRKSNPFGPEGIGRAFQVAIQVLDFTNPVRAVLYKVLGQAISNRNSDLYQQLNQSLISLKIDKPVRQRPHADSMPASATESADPGPEMGGPSPNLADITELLNDFFRHNQTNPSLPSDSTEYSLDHILAALNQSQQRMAGAATAPSTAPSRQKSSVPAGQVAVRPEMLQVVQQLQQSARKLVGQEAQLLSPVGSHMDRGSTRAEASLGELTTTLDKLPQLIQAAAGTPARPTLTDQIEASMSAAGGGSRYLTPQHRQILDTTSGLFARAWVDLVPSSDLEMLVKRLEHPLLKLALQDTEFPSLPNHPARQVLNLIEQFAVAADDSGKFFDAKLQRFLFLLVDRVCKRADVDLSIFATVRDNLEKVLLPILQIRRKRIARLQEACEGRERIRSARAQVNAALEQRLAGREVPSMLLRLLDAGWRQYMILLQMRQGAQGEAWDASLAVLDQLFDRLGPAQESNQRTPAGSGALLATIERMLETVNVDSNLLAAFMDELGECLITYSDPSAPGQAMVLVPLGRLAALAGENADHHPITPQWMKQLRVGDWWDLSMEGRKVSMQLIWSSQLTSTCAFANRSATNKLELTLPELSRQIQSGLAKPGKDMDLPVIERSENALFDETYQDLLHQVQHEPTTGLLNRKGFMQHLSLLGMPEHDDKTHAVGIIEFDQFRMIYNTCGVEAVEALTRSLATAVREHVGSDAVLASFRDDTLAILLPNCSRTVGCEAINQLLNQVKDHHFQHKAQSYSIGFNLGITEFSPSKLSAEDAIRRADSACITAKSQGRNRMQIYEETNPQLLSEESLMDWAGRIDAYINGNGLYLRCQQVMPVGVDTPLLPYYEVLLGIEGADGLEINPMHFIPAVERLQRAHEIDIWVIRNVFDWIGLNQDKFASVGGLAINLSATSLSSPEVMRFLQEVLPACDFPTNKITFEITETAAISSYGAAQDFIREIRRYGCRFALDDFGSGFTSYAHLKNLRTDSLKIDGSFVKDMLNNPGDYAMVKSMNDIGHSLGLRTVAEYVESPMILHALREIGVDYAQGYAVHKPCRIDEMLRYESV</sequence>
<dbReference type="PROSITE" id="PS50887">
    <property type="entry name" value="GGDEF"/>
    <property type="match status" value="1"/>
</dbReference>
<dbReference type="InterPro" id="IPR000160">
    <property type="entry name" value="GGDEF_dom"/>
</dbReference>
<name>A0A7C9P4L7_9PROT</name>
<dbReference type="Pfam" id="PF07793">
    <property type="entry name" value="DUF1631"/>
    <property type="match status" value="1"/>
</dbReference>
<dbReference type="InterPro" id="IPR050706">
    <property type="entry name" value="Cyclic-di-GMP_PDE-like"/>
</dbReference>
<proteinExistence type="predicted"/>
<dbReference type="InterPro" id="IPR012434">
    <property type="entry name" value="DUF1631"/>
</dbReference>
<dbReference type="SUPFAM" id="SSF141371">
    <property type="entry name" value="PilZ domain-like"/>
    <property type="match status" value="1"/>
</dbReference>
<evidence type="ECO:0000259" key="3">
    <source>
        <dbReference type="PROSITE" id="PS50887"/>
    </source>
</evidence>
<feature type="domain" description="GGDEF" evidence="3">
    <location>
        <begin position="930"/>
        <end position="1063"/>
    </location>
</feature>
<gene>
    <name evidence="4" type="ORF">GZ085_05095</name>
</gene>
<dbReference type="Gene3D" id="3.30.70.270">
    <property type="match status" value="1"/>
</dbReference>
<reference evidence="4 5" key="1">
    <citation type="submission" date="2019-09" db="EMBL/GenBank/DDBJ databases">
        <title>H2 Metabolism Revealed by Metagenomic Analysis in Subglacial Sediment of East Antarctica.</title>
        <authorList>
            <person name="Yang Z."/>
            <person name="Zhang Y."/>
            <person name="Lv Y."/>
            <person name="Yan W."/>
            <person name="Xiao X."/>
            <person name="Sun B."/>
            <person name="Ma H."/>
        </authorList>
    </citation>
    <scope>NUCLEOTIDE SEQUENCE [LARGE SCALE GENOMIC DNA]</scope>
    <source>
        <strain evidence="4">Bin2_2</strain>
    </source>
</reference>
<evidence type="ECO:0000256" key="1">
    <source>
        <dbReference type="SAM" id="MobiDB-lite"/>
    </source>
</evidence>
<evidence type="ECO:0000313" key="4">
    <source>
        <dbReference type="EMBL" id="NDP47763.1"/>
    </source>
</evidence>
<feature type="region of interest" description="Disordered" evidence="1">
    <location>
        <begin position="336"/>
        <end position="367"/>
    </location>
</feature>
<dbReference type="NCBIfam" id="TIGR00254">
    <property type="entry name" value="GGDEF"/>
    <property type="match status" value="1"/>
</dbReference>
<dbReference type="CDD" id="cd01949">
    <property type="entry name" value="GGDEF"/>
    <property type="match status" value="1"/>
</dbReference>
<feature type="domain" description="EAL" evidence="2">
    <location>
        <begin position="1074"/>
        <end position="1328"/>
    </location>
</feature>
<dbReference type="SMART" id="SM00267">
    <property type="entry name" value="GGDEF"/>
    <property type="match status" value="1"/>
</dbReference>
<dbReference type="Pfam" id="PF00563">
    <property type="entry name" value="EAL"/>
    <property type="match status" value="1"/>
</dbReference>
<dbReference type="Gene3D" id="3.20.20.450">
    <property type="entry name" value="EAL domain"/>
    <property type="match status" value="1"/>
</dbReference>
<dbReference type="EMBL" id="JAAFGW010000054">
    <property type="protein sequence ID" value="NDP47763.1"/>
    <property type="molecule type" value="Genomic_DNA"/>
</dbReference>
<dbReference type="PANTHER" id="PTHR33121:SF23">
    <property type="entry name" value="CYCLIC DI-GMP PHOSPHODIESTERASE PDEB"/>
    <property type="match status" value="1"/>
</dbReference>
<comment type="caution">
    <text evidence="4">The sequence shown here is derived from an EMBL/GenBank/DDBJ whole genome shotgun (WGS) entry which is preliminary data.</text>
</comment>
<evidence type="ECO:0000259" key="2">
    <source>
        <dbReference type="PROSITE" id="PS50883"/>
    </source>
</evidence>
<accession>A0A7C9P4L7</accession>
<dbReference type="GO" id="GO:0071111">
    <property type="term" value="F:cyclic-guanylate-specific phosphodiesterase activity"/>
    <property type="evidence" value="ECO:0007669"/>
    <property type="project" value="InterPro"/>
</dbReference>
<dbReference type="CDD" id="cd01948">
    <property type="entry name" value="EAL"/>
    <property type="match status" value="1"/>
</dbReference>
<dbReference type="InterPro" id="IPR001633">
    <property type="entry name" value="EAL_dom"/>
</dbReference>
<dbReference type="Pfam" id="PF00990">
    <property type="entry name" value="GGDEF"/>
    <property type="match status" value="1"/>
</dbReference>